<evidence type="ECO:0000256" key="4">
    <source>
        <dbReference type="SAM" id="MobiDB-lite"/>
    </source>
</evidence>
<feature type="chain" id="PRO_5046801644" evidence="5">
    <location>
        <begin position="24"/>
        <end position="924"/>
    </location>
</feature>
<dbReference type="InterPro" id="IPR036942">
    <property type="entry name" value="Beta-barrel_TonB_sf"/>
</dbReference>
<dbReference type="Gene3D" id="2.170.130.10">
    <property type="entry name" value="TonB-dependent receptor, plug domain"/>
    <property type="match status" value="1"/>
</dbReference>
<keyword evidence="2" id="KW-0472">Membrane</keyword>
<feature type="signal peptide" evidence="5">
    <location>
        <begin position="1"/>
        <end position="23"/>
    </location>
</feature>
<dbReference type="Proteomes" id="UP001215827">
    <property type="component" value="Chromosome"/>
</dbReference>
<keyword evidence="6" id="KW-0675">Receptor</keyword>
<proteinExistence type="predicted"/>
<evidence type="ECO:0000313" key="6">
    <source>
        <dbReference type="EMBL" id="WFL77642.1"/>
    </source>
</evidence>
<evidence type="ECO:0000256" key="5">
    <source>
        <dbReference type="SAM" id="SignalP"/>
    </source>
</evidence>
<sequence length="924" mass="99985">MTIRQSLMLGCAFVATFSLPLRAQQVPAERGDEGAIQGSIVVTGERLRGQLDVEQAPVLELNAADIEAVGATSVTELLEAIAPQTGSSRGRGGGQPVFLVNGIRIGSFRELRSYPPEAIAKVEVLPEEVAQRFGFPPDRRVVNMILKENYSSREIELEFEGPSRGGYFVTEQEATLLTINDGARLNINAEIQDTSLLTEAERGVIQTPGSLPDVAGDPDPADYRSLVADGLTAELTANWAKALIESGTSLSLNASYEREQARSLSGLNSVMLVDAGGAEAFRTFGVDDPLERRTSSDKISASGSMNRRLGDFDLTTTFDAIYTESETEIDRRFDTTALRDAALAGTLALDGALPRGADAGFDVARGRTITGESKATLVGRPIILPAGEVSTSFDVGLDWKNITSSDTRTALDTDLTRRRLDAGTNITVPIAERGGAWGALGDLSLNLGAGFEDLSDFGTLYDWSAGLTWGVTSDLTLTATYIMADEAPSLTNLGAPQVQSFNVPIFDFTRGETVLATVLSGGNPDLLAEQQRDWKFSANWELPFWKDTRFSAEYIRNRSSNVTRNFPALTDEIEAAFPDRVVRDGAGQLVSLDRRPVTFARTRSERLVFGLSTRGNFGAGRPEAGDRPSDTPPREGRRRFGGGDGPPNPERRAAFMRFRERVCAEDGLEVLVQFAEAAARGEDLSASFPDFDPERAARMLERMRSEDGTIDRDRIAQFRERICSFDPSRMGQGRRGDAEGQAGGPESPRGRRGPGGGPGGPGGFGRDGRGRYFVNLTHTIELDSTILIADGLPVLDVLAGEGGGGIPRHKTSLEAGIFRNGKGMRLSARYTGKETIDGGDAPGASDLTFGDLATVDLRVFFDLGRLLKQDEGFLKNFRVSFRADNVFDARRRVTDENGEVPLSYQPALIDPTGRYIGIDLRKMF</sequence>
<protein>
    <submittedName>
        <fullName evidence="6">TonB-dependent receptor</fullName>
    </submittedName>
</protein>
<keyword evidence="5" id="KW-0732">Signal</keyword>
<gene>
    <name evidence="6" type="ORF">P7228_00840</name>
</gene>
<dbReference type="Gene3D" id="2.40.170.20">
    <property type="entry name" value="TonB-dependent receptor, beta-barrel domain"/>
    <property type="match status" value="2"/>
</dbReference>
<dbReference type="InterPro" id="IPR037066">
    <property type="entry name" value="Plug_dom_sf"/>
</dbReference>
<feature type="region of interest" description="Disordered" evidence="4">
    <location>
        <begin position="613"/>
        <end position="651"/>
    </location>
</feature>
<evidence type="ECO:0000256" key="1">
    <source>
        <dbReference type="ARBA" id="ARBA00004442"/>
    </source>
</evidence>
<feature type="compositionally biased region" description="Basic and acidic residues" evidence="4">
    <location>
        <begin position="623"/>
        <end position="635"/>
    </location>
</feature>
<organism evidence="6 7">
    <name type="scientific">Altererythrobacter arenosus</name>
    <dbReference type="NCBI Taxonomy" id="3032592"/>
    <lineage>
        <taxon>Bacteria</taxon>
        <taxon>Pseudomonadati</taxon>
        <taxon>Pseudomonadota</taxon>
        <taxon>Alphaproteobacteria</taxon>
        <taxon>Sphingomonadales</taxon>
        <taxon>Erythrobacteraceae</taxon>
        <taxon>Altererythrobacter</taxon>
    </lineage>
</organism>
<feature type="compositionally biased region" description="Gly residues" evidence="4">
    <location>
        <begin position="753"/>
        <end position="765"/>
    </location>
</feature>
<keyword evidence="3" id="KW-0998">Cell outer membrane</keyword>
<name>A0ABY8FS25_9SPHN</name>
<evidence type="ECO:0000256" key="2">
    <source>
        <dbReference type="ARBA" id="ARBA00023136"/>
    </source>
</evidence>
<dbReference type="PANTHER" id="PTHR47234">
    <property type="match status" value="1"/>
</dbReference>
<dbReference type="PANTHER" id="PTHR47234:SF3">
    <property type="entry name" value="SECRETIN_TONB SHORT N-TERMINAL DOMAIN-CONTAINING PROTEIN"/>
    <property type="match status" value="1"/>
</dbReference>
<evidence type="ECO:0000313" key="7">
    <source>
        <dbReference type="Proteomes" id="UP001215827"/>
    </source>
</evidence>
<dbReference type="RefSeq" id="WP_278016335.1">
    <property type="nucleotide sequence ID" value="NZ_CP121106.1"/>
</dbReference>
<dbReference type="EMBL" id="CP121106">
    <property type="protein sequence ID" value="WFL77642.1"/>
    <property type="molecule type" value="Genomic_DNA"/>
</dbReference>
<evidence type="ECO:0000256" key="3">
    <source>
        <dbReference type="ARBA" id="ARBA00023237"/>
    </source>
</evidence>
<feature type="region of interest" description="Disordered" evidence="4">
    <location>
        <begin position="722"/>
        <end position="766"/>
    </location>
</feature>
<reference evidence="6 7" key="1">
    <citation type="submission" date="2023-03" db="EMBL/GenBank/DDBJ databases">
        <title>Altererythrobacter sp. CAU 1644 isolated from sand.</title>
        <authorList>
            <person name="Kim W."/>
        </authorList>
    </citation>
    <scope>NUCLEOTIDE SEQUENCE [LARGE SCALE GENOMIC DNA]</scope>
    <source>
        <strain evidence="6 7">CAU 1644</strain>
    </source>
</reference>
<comment type="subcellular location">
    <subcellularLocation>
        <location evidence="1">Cell outer membrane</location>
    </subcellularLocation>
</comment>
<dbReference type="SUPFAM" id="SSF56935">
    <property type="entry name" value="Porins"/>
    <property type="match status" value="1"/>
</dbReference>
<accession>A0ABY8FS25</accession>
<keyword evidence="7" id="KW-1185">Reference proteome</keyword>